<dbReference type="PANTHER" id="PTHR33395:SF22">
    <property type="entry name" value="REVERSE TRANSCRIPTASE DOMAIN-CONTAINING PROTEIN"/>
    <property type="match status" value="1"/>
</dbReference>
<dbReference type="SUPFAM" id="SSF56219">
    <property type="entry name" value="DNase I-like"/>
    <property type="match status" value="1"/>
</dbReference>
<evidence type="ECO:0000313" key="2">
    <source>
        <dbReference type="EMBL" id="KAK3747942.1"/>
    </source>
</evidence>
<dbReference type="GO" id="GO:0003824">
    <property type="term" value="F:catalytic activity"/>
    <property type="evidence" value="ECO:0007669"/>
    <property type="project" value="InterPro"/>
</dbReference>
<sequence>MAPIPTNKNTDMNGHISQAELLTLVELHKPSIIGLNELKPKNCRYQLQECELTIEGYEMFHTLETERNRGICLYAHRDLKPSVCEHLNCDFLESVFVDCKTSDGLSLVVGLVYRSPGSTQENNDKLLSLLSKATEQQRSNLIIMGDFNFPTINWRQGESGDGLDHPATKFLNATKDAFLIQHQTVPTRHREGEKSNILHLVFSNAEDLVQDITVAPAIGKSHHFTLLVNLNCKRSLVRKESRLNFHKADFNKIREDLQAVDWNKELGEKPIEDMWKTFRCKLEKITVTSTPRTTKGRHQRNKWMGRGTLTSVRKKHQLFRKWQQTKDDLDYTAHIRARNKAAKDCRQAKKRLEKTVAADCKKNPKAFWSYVKSKTTVRSGIGDLKKEDGTRTSSDQEKAETLNSFFQSVFTCEDEDQMPDPPSCTYNHALEDIEILEDSFSKLLKSLNTKKAAGPDGITPLLLVETADALTQPITLIFRKSLASGQIPQDWRSASVSPIYKKGSKLEPENYRPKCSVLKLGSKKSGTNYTMKEKGNGEEHEIVLEEHVVEKDLGVYVDNALSFKEHVIRSTAKANKVVGIIRRTFDFLTDDLLVRLYKSLHKTLCSDVEDVQRRATKLLASIRDKPYPERLATLRLPSLEFRRKRGDMIDLWKYIHGVYDTDRPHFDIEKTRDTRGNSLKINKHRCRLNLRNNSFSHRVAVVGGIMGFSRSQVPTSRLAIYPDQML</sequence>
<dbReference type="Pfam" id="PF14529">
    <property type="entry name" value="Exo_endo_phos_2"/>
    <property type="match status" value="1"/>
</dbReference>
<evidence type="ECO:0000313" key="3">
    <source>
        <dbReference type="Proteomes" id="UP001283361"/>
    </source>
</evidence>
<dbReference type="InterPro" id="IPR036691">
    <property type="entry name" value="Endo/exonu/phosph_ase_sf"/>
</dbReference>
<dbReference type="GO" id="GO:0007508">
    <property type="term" value="P:larval heart development"/>
    <property type="evidence" value="ECO:0007669"/>
    <property type="project" value="TreeGrafter"/>
</dbReference>
<reference evidence="2" key="1">
    <citation type="journal article" date="2023" name="G3 (Bethesda)">
        <title>A reference genome for the long-term kleptoplast-retaining sea slug Elysia crispata morphotype clarki.</title>
        <authorList>
            <person name="Eastman K.E."/>
            <person name="Pendleton A.L."/>
            <person name="Shaikh M.A."/>
            <person name="Suttiyut T."/>
            <person name="Ogas R."/>
            <person name="Tomko P."/>
            <person name="Gavelis G."/>
            <person name="Widhalm J.R."/>
            <person name="Wisecaver J.H."/>
        </authorList>
    </citation>
    <scope>NUCLEOTIDE SEQUENCE</scope>
    <source>
        <strain evidence="2">ECLA1</strain>
    </source>
</reference>
<dbReference type="Gene3D" id="3.60.10.10">
    <property type="entry name" value="Endonuclease/exonuclease/phosphatase"/>
    <property type="match status" value="1"/>
</dbReference>
<dbReference type="Proteomes" id="UP001283361">
    <property type="component" value="Unassembled WGS sequence"/>
</dbReference>
<feature type="domain" description="Endonuclease/exonuclease/phosphatase" evidence="1">
    <location>
        <begin position="110"/>
        <end position="216"/>
    </location>
</feature>
<organism evidence="2 3">
    <name type="scientific">Elysia crispata</name>
    <name type="common">lettuce slug</name>
    <dbReference type="NCBI Taxonomy" id="231223"/>
    <lineage>
        <taxon>Eukaryota</taxon>
        <taxon>Metazoa</taxon>
        <taxon>Spiralia</taxon>
        <taxon>Lophotrochozoa</taxon>
        <taxon>Mollusca</taxon>
        <taxon>Gastropoda</taxon>
        <taxon>Heterobranchia</taxon>
        <taxon>Euthyneura</taxon>
        <taxon>Panpulmonata</taxon>
        <taxon>Sacoglossa</taxon>
        <taxon>Placobranchoidea</taxon>
        <taxon>Plakobranchidae</taxon>
        <taxon>Elysia</taxon>
    </lineage>
</organism>
<gene>
    <name evidence="2" type="ORF">RRG08_041779</name>
</gene>
<protein>
    <recommendedName>
        <fullName evidence="1">Endonuclease/exonuclease/phosphatase domain-containing protein</fullName>
    </recommendedName>
</protein>
<dbReference type="PANTHER" id="PTHR33395">
    <property type="entry name" value="TRANSCRIPTASE, PUTATIVE-RELATED-RELATED"/>
    <property type="match status" value="1"/>
</dbReference>
<evidence type="ECO:0000259" key="1">
    <source>
        <dbReference type="Pfam" id="PF14529"/>
    </source>
</evidence>
<keyword evidence="3" id="KW-1185">Reference proteome</keyword>
<proteinExistence type="predicted"/>
<dbReference type="EMBL" id="JAWDGP010006066">
    <property type="protein sequence ID" value="KAK3747942.1"/>
    <property type="molecule type" value="Genomic_DNA"/>
</dbReference>
<comment type="caution">
    <text evidence="2">The sequence shown here is derived from an EMBL/GenBank/DDBJ whole genome shotgun (WGS) entry which is preliminary data.</text>
</comment>
<dbReference type="GO" id="GO:0061343">
    <property type="term" value="P:cell adhesion involved in heart morphogenesis"/>
    <property type="evidence" value="ECO:0007669"/>
    <property type="project" value="TreeGrafter"/>
</dbReference>
<dbReference type="InterPro" id="IPR005135">
    <property type="entry name" value="Endo/exonuclease/phosphatase"/>
</dbReference>
<name>A0AAE1D0E1_9GAST</name>
<accession>A0AAE1D0E1</accession>
<dbReference type="AlphaFoldDB" id="A0AAE1D0E1"/>
<dbReference type="GO" id="GO:0031012">
    <property type="term" value="C:extracellular matrix"/>
    <property type="evidence" value="ECO:0007669"/>
    <property type="project" value="TreeGrafter"/>
</dbReference>